<keyword evidence="6 13" id="KW-0812">Transmembrane</keyword>
<dbReference type="GO" id="GO:0046872">
    <property type="term" value="F:metal ion binding"/>
    <property type="evidence" value="ECO:0007669"/>
    <property type="project" value="UniProtKB-KW"/>
</dbReference>
<keyword evidence="8" id="KW-0378">Hydrolase</keyword>
<keyword evidence="12 13" id="KW-0472">Membrane</keyword>
<evidence type="ECO:0000256" key="12">
    <source>
        <dbReference type="ARBA" id="ARBA00023136"/>
    </source>
</evidence>
<dbReference type="GO" id="GO:0005886">
    <property type="term" value="C:plasma membrane"/>
    <property type="evidence" value="ECO:0007669"/>
    <property type="project" value="UniProtKB-SubCell"/>
</dbReference>
<feature type="domain" description="Peptidase M50" evidence="14">
    <location>
        <begin position="147"/>
        <end position="203"/>
    </location>
</feature>
<evidence type="ECO:0000259" key="14">
    <source>
        <dbReference type="Pfam" id="PF02163"/>
    </source>
</evidence>
<keyword evidence="9" id="KW-0862">Zinc</keyword>
<dbReference type="GO" id="GO:0006508">
    <property type="term" value="P:proteolysis"/>
    <property type="evidence" value="ECO:0007669"/>
    <property type="project" value="UniProtKB-KW"/>
</dbReference>
<keyword evidence="5 15" id="KW-0645">Protease</keyword>
<dbReference type="OrthoDB" id="9800627at2"/>
<organism evidence="15 16">
    <name type="scientific">Nitrobacter vulgaris</name>
    <dbReference type="NCBI Taxonomy" id="29421"/>
    <lineage>
        <taxon>Bacteria</taxon>
        <taxon>Pseudomonadati</taxon>
        <taxon>Pseudomonadota</taxon>
        <taxon>Alphaproteobacteria</taxon>
        <taxon>Hyphomicrobiales</taxon>
        <taxon>Nitrobacteraceae</taxon>
        <taxon>Nitrobacter</taxon>
    </lineage>
</organism>
<comment type="caution">
    <text evidence="15">The sequence shown here is derived from an EMBL/GenBank/DDBJ whole genome shotgun (WGS) entry which is preliminary data.</text>
</comment>
<dbReference type="GO" id="GO:0008237">
    <property type="term" value="F:metallopeptidase activity"/>
    <property type="evidence" value="ECO:0007669"/>
    <property type="project" value="UniProtKB-KW"/>
</dbReference>
<comment type="cofactor">
    <cofactor evidence="1">
        <name>Zn(2+)</name>
        <dbReference type="ChEBI" id="CHEBI:29105"/>
    </cofactor>
</comment>
<dbReference type="Proteomes" id="UP000189940">
    <property type="component" value="Unassembled WGS sequence"/>
</dbReference>
<evidence type="ECO:0000256" key="3">
    <source>
        <dbReference type="ARBA" id="ARBA00007931"/>
    </source>
</evidence>
<dbReference type="STRING" id="29421.B2M20_07390"/>
<evidence type="ECO:0000256" key="4">
    <source>
        <dbReference type="ARBA" id="ARBA00022475"/>
    </source>
</evidence>
<evidence type="ECO:0000256" key="6">
    <source>
        <dbReference type="ARBA" id="ARBA00022692"/>
    </source>
</evidence>
<evidence type="ECO:0000256" key="7">
    <source>
        <dbReference type="ARBA" id="ARBA00022723"/>
    </source>
</evidence>
<comment type="similarity">
    <text evidence="3">Belongs to the peptidase M50B family.</text>
</comment>
<feature type="transmembrane region" description="Helical" evidence="13">
    <location>
        <begin position="190"/>
        <end position="212"/>
    </location>
</feature>
<keyword evidence="4" id="KW-1003">Cell membrane</keyword>
<evidence type="ECO:0000256" key="13">
    <source>
        <dbReference type="SAM" id="Phobius"/>
    </source>
</evidence>
<accession>A0A1V4HZM9</accession>
<comment type="subcellular location">
    <subcellularLocation>
        <location evidence="2">Cell membrane</location>
        <topology evidence="2">Multi-pass membrane protein</topology>
    </subcellularLocation>
</comment>
<evidence type="ECO:0000256" key="9">
    <source>
        <dbReference type="ARBA" id="ARBA00022833"/>
    </source>
</evidence>
<dbReference type="PANTHER" id="PTHR35864">
    <property type="entry name" value="ZINC METALLOPROTEASE MJ0611-RELATED"/>
    <property type="match status" value="1"/>
</dbReference>
<evidence type="ECO:0000313" key="15">
    <source>
        <dbReference type="EMBL" id="OPH83354.1"/>
    </source>
</evidence>
<dbReference type="AlphaFoldDB" id="A0A1V4HZM9"/>
<evidence type="ECO:0000256" key="1">
    <source>
        <dbReference type="ARBA" id="ARBA00001947"/>
    </source>
</evidence>
<dbReference type="RefSeq" id="WP_079446426.1">
    <property type="nucleotide sequence ID" value="NZ_JAVDPZ010000026.1"/>
</dbReference>
<dbReference type="Pfam" id="PF02163">
    <property type="entry name" value="Peptidase_M50"/>
    <property type="match status" value="1"/>
</dbReference>
<gene>
    <name evidence="15" type="ORF">B2M20_07390</name>
</gene>
<dbReference type="InterPro" id="IPR044537">
    <property type="entry name" value="Rip2-like"/>
</dbReference>
<name>A0A1V4HZM9_NITVU</name>
<evidence type="ECO:0000256" key="5">
    <source>
        <dbReference type="ARBA" id="ARBA00022670"/>
    </source>
</evidence>
<dbReference type="InterPro" id="IPR052348">
    <property type="entry name" value="Metallopeptidase_M50B"/>
</dbReference>
<protein>
    <submittedName>
        <fullName evidence="15">Site-2 protease family protein</fullName>
    </submittedName>
</protein>
<keyword evidence="10 13" id="KW-1133">Transmembrane helix</keyword>
<dbReference type="PANTHER" id="PTHR35864:SF1">
    <property type="entry name" value="ZINC METALLOPROTEASE YWHC-RELATED"/>
    <property type="match status" value="1"/>
</dbReference>
<evidence type="ECO:0000313" key="16">
    <source>
        <dbReference type="Proteomes" id="UP000189940"/>
    </source>
</evidence>
<feature type="transmembrane region" description="Helical" evidence="13">
    <location>
        <begin position="20"/>
        <end position="46"/>
    </location>
</feature>
<sequence>MIGLVPVAPERGRRLSGISLYTLSVWVLPLVIAITFHEAAHGFVAYRLGDNTASKLGRVSFNPLRHIDPFGTVILPGILLLSHAPFLFGYAKPVPVNFRNLNHPRMDMVWVALAGPATNILLALVAASAFHGLGLVPGNSTQWVADNLKNALIINVILAVFNMLPIPPLDGGRVAVGLLPNVLAAPLSRLEPYGMLILIGTLLLLPVLGNQLGLNLDLISTIVRTVTGYVIQLLLLVTGNI</sequence>
<reference evidence="15 16" key="1">
    <citation type="submission" date="2017-02" db="EMBL/GenBank/DDBJ databases">
        <title>Genome sequence of the nitrite-oxidizing bacterium Nitrobacter vulgaris strain Ab1.</title>
        <authorList>
            <person name="Mellbye B.L."/>
            <person name="Davis E.W."/>
            <person name="Spieck E."/>
            <person name="Chang J.H."/>
            <person name="Bottomley P.J."/>
            <person name="Sayavedra-Soto L.A."/>
        </authorList>
    </citation>
    <scope>NUCLEOTIDE SEQUENCE [LARGE SCALE GENOMIC DNA]</scope>
    <source>
        <strain evidence="15 16">Ab1</strain>
    </source>
</reference>
<dbReference type="EMBL" id="MWPQ01000032">
    <property type="protein sequence ID" value="OPH83354.1"/>
    <property type="molecule type" value="Genomic_DNA"/>
</dbReference>
<feature type="transmembrane region" description="Helical" evidence="13">
    <location>
        <begin position="109"/>
        <end position="131"/>
    </location>
</feature>
<keyword evidence="16" id="KW-1185">Reference proteome</keyword>
<feature type="transmembrane region" description="Helical" evidence="13">
    <location>
        <begin position="66"/>
        <end position="88"/>
    </location>
</feature>
<dbReference type="InterPro" id="IPR008915">
    <property type="entry name" value="Peptidase_M50"/>
</dbReference>
<keyword evidence="11" id="KW-0482">Metalloprotease</keyword>
<evidence type="ECO:0000256" key="2">
    <source>
        <dbReference type="ARBA" id="ARBA00004651"/>
    </source>
</evidence>
<evidence type="ECO:0000256" key="10">
    <source>
        <dbReference type="ARBA" id="ARBA00022989"/>
    </source>
</evidence>
<evidence type="ECO:0000256" key="11">
    <source>
        <dbReference type="ARBA" id="ARBA00023049"/>
    </source>
</evidence>
<dbReference type="CDD" id="cd06158">
    <property type="entry name" value="S2P-M50_like_1"/>
    <property type="match status" value="1"/>
</dbReference>
<proteinExistence type="inferred from homology"/>
<evidence type="ECO:0000256" key="8">
    <source>
        <dbReference type="ARBA" id="ARBA00022801"/>
    </source>
</evidence>
<keyword evidence="7" id="KW-0479">Metal-binding</keyword>